<name>A0A413WUC6_9FIRM</name>
<evidence type="ECO:0000256" key="1">
    <source>
        <dbReference type="ARBA" id="ARBA00022630"/>
    </source>
</evidence>
<evidence type="ECO:0000313" key="3">
    <source>
        <dbReference type="EMBL" id="GKH00109.1"/>
    </source>
</evidence>
<reference evidence="3" key="1">
    <citation type="submission" date="2022-01" db="EMBL/GenBank/DDBJ databases">
        <title>Novel bile acid biosynthetic pathways are enriched in the microbiome of centenarians.</title>
        <authorList>
            <person name="Sato Y."/>
            <person name="Atarashi K."/>
            <person name="Plichta R.D."/>
            <person name="Arai Y."/>
            <person name="Sasajima S."/>
            <person name="Kearney M.S."/>
            <person name="Suda W."/>
            <person name="Takeshita K."/>
            <person name="Sasaki T."/>
            <person name="Okamoto S."/>
            <person name="Skelly N.A."/>
            <person name="Okamura Y."/>
            <person name="Vlamakis H."/>
            <person name="Li Y."/>
            <person name="Tanoue T."/>
            <person name="Takei H."/>
            <person name="Nittono H."/>
            <person name="Narushima S."/>
            <person name="Irie J."/>
            <person name="Itoh H."/>
            <person name="Moriya K."/>
            <person name="Sugiura Y."/>
            <person name="Suematsu M."/>
            <person name="Moritoki N."/>
            <person name="Shibata S."/>
            <person name="Littman R.D."/>
            <person name="Fischbach A.M."/>
            <person name="Uwamino Y."/>
            <person name="Inoue T."/>
            <person name="Honda A."/>
            <person name="Hattori M."/>
            <person name="Murai T."/>
            <person name="Xavier J.R."/>
            <person name="Hirose N."/>
            <person name="Honda K."/>
        </authorList>
    </citation>
    <scope>NUCLEOTIDE SEQUENCE</scope>
    <source>
        <strain evidence="3">CE91-St55</strain>
    </source>
</reference>
<dbReference type="Proteomes" id="UP001055091">
    <property type="component" value="Unassembled WGS sequence"/>
</dbReference>
<dbReference type="InterPro" id="IPR051796">
    <property type="entry name" value="ISF_SsuE-like"/>
</dbReference>
<dbReference type="PANTHER" id="PTHR43278:SF4">
    <property type="entry name" value="NAD(P)H-DEPENDENT FMN-CONTAINING OXIDOREDUCTASE YWQN-RELATED"/>
    <property type="match status" value="1"/>
</dbReference>
<dbReference type="RefSeq" id="WP_118077570.1">
    <property type="nucleotide sequence ID" value="NZ_BQNJ01000001.1"/>
</dbReference>
<dbReference type="InterPro" id="IPR005025">
    <property type="entry name" value="FMN_Rdtase-like_dom"/>
</dbReference>
<dbReference type="AlphaFoldDB" id="A0A413WUC6"/>
<dbReference type="SUPFAM" id="SSF52218">
    <property type="entry name" value="Flavoproteins"/>
    <property type="match status" value="1"/>
</dbReference>
<dbReference type="GO" id="GO:0016491">
    <property type="term" value="F:oxidoreductase activity"/>
    <property type="evidence" value="ECO:0007669"/>
    <property type="project" value="InterPro"/>
</dbReference>
<comment type="caution">
    <text evidence="3">The sequence shown here is derived from an EMBL/GenBank/DDBJ whole genome shotgun (WGS) entry which is preliminary data.</text>
</comment>
<sequence>MRVLIVNGSPHENGCTRGALEEVASMLINDGIETEWFWIGMEPVAGCIACKHCQSTGRCCKQDLVNEFLDKADTADGFLFGSPVYFAGITGQLKCFMDRVFYCGDFSGKPAAAVVSCRRGGASTAYDQINKYFQIRNMPVVTSQYWNQIHGNGNRRSDLLLDQEGLQTMRTLGKNMVWLLRLIESGTILRPVYEKKIRTDFHK</sequence>
<dbReference type="Gene3D" id="3.40.50.360">
    <property type="match status" value="1"/>
</dbReference>
<proteinExistence type="predicted"/>
<dbReference type="InterPro" id="IPR029039">
    <property type="entry name" value="Flavoprotein-like_sf"/>
</dbReference>
<evidence type="ECO:0000256" key="2">
    <source>
        <dbReference type="ARBA" id="ARBA00022643"/>
    </source>
</evidence>
<protein>
    <submittedName>
        <fullName evidence="3">FMN reductase</fullName>
    </submittedName>
</protein>
<evidence type="ECO:0000313" key="4">
    <source>
        <dbReference type="Proteomes" id="UP001055091"/>
    </source>
</evidence>
<keyword evidence="2" id="KW-0288">FMN</keyword>
<gene>
    <name evidence="3" type="ORF">CE91St55_20900</name>
</gene>
<keyword evidence="1" id="KW-0285">Flavoprotein</keyword>
<accession>A0A413WUC6</accession>
<dbReference type="EMBL" id="BQNJ01000001">
    <property type="protein sequence ID" value="GKH00109.1"/>
    <property type="molecule type" value="Genomic_DNA"/>
</dbReference>
<dbReference type="PANTHER" id="PTHR43278">
    <property type="entry name" value="NAD(P)H-DEPENDENT FMN-CONTAINING OXIDOREDUCTASE YWQN-RELATED"/>
    <property type="match status" value="1"/>
</dbReference>
<dbReference type="Pfam" id="PF03358">
    <property type="entry name" value="FMN_red"/>
    <property type="match status" value="1"/>
</dbReference>
<organism evidence="3 4">
    <name type="scientific">Hungatella hathewayi</name>
    <dbReference type="NCBI Taxonomy" id="154046"/>
    <lineage>
        <taxon>Bacteria</taxon>
        <taxon>Bacillati</taxon>
        <taxon>Bacillota</taxon>
        <taxon>Clostridia</taxon>
        <taxon>Lachnospirales</taxon>
        <taxon>Lachnospiraceae</taxon>
        <taxon>Hungatella</taxon>
    </lineage>
</organism>